<evidence type="ECO:0000313" key="3">
    <source>
        <dbReference type="Proteomes" id="UP000030152"/>
    </source>
</evidence>
<reference evidence="2 3" key="1">
    <citation type="submission" date="2013-09" db="EMBL/GenBank/DDBJ databases">
        <authorList>
            <person name="Zeng Z."/>
            <person name="Chen C."/>
        </authorList>
    </citation>
    <scope>NUCLEOTIDE SEQUENCE [LARGE SCALE GENOMIC DNA]</scope>
    <source>
        <strain evidence="2 3">WB 3.3-2</strain>
    </source>
</reference>
<dbReference type="RefSeq" id="WP_026299993.1">
    <property type="nucleotide sequence ID" value="NZ_JRLX01000007.1"/>
</dbReference>
<keyword evidence="3" id="KW-1185">Reference proteome</keyword>
<evidence type="ECO:0000313" key="2">
    <source>
        <dbReference type="EMBL" id="KGO86974.1"/>
    </source>
</evidence>
<proteinExistence type="predicted"/>
<keyword evidence="1" id="KW-0472">Membrane</keyword>
<dbReference type="Proteomes" id="UP000030152">
    <property type="component" value="Unassembled WGS sequence"/>
</dbReference>
<organism evidence="2 3">
    <name type="scientific">Flavobacterium rivuli WB 3.3-2 = DSM 21788</name>
    <dbReference type="NCBI Taxonomy" id="1121895"/>
    <lineage>
        <taxon>Bacteria</taxon>
        <taxon>Pseudomonadati</taxon>
        <taxon>Bacteroidota</taxon>
        <taxon>Flavobacteriia</taxon>
        <taxon>Flavobacteriales</taxon>
        <taxon>Flavobacteriaceae</taxon>
        <taxon>Flavobacterium</taxon>
    </lineage>
</organism>
<comment type="caution">
    <text evidence="2">The sequence shown here is derived from an EMBL/GenBank/DDBJ whole genome shotgun (WGS) entry which is preliminary data.</text>
</comment>
<feature type="transmembrane region" description="Helical" evidence="1">
    <location>
        <begin position="5"/>
        <end position="22"/>
    </location>
</feature>
<accession>A0A0A2M3X1</accession>
<keyword evidence="1" id="KW-0812">Transmembrane</keyword>
<keyword evidence="1" id="KW-1133">Transmembrane helix</keyword>
<name>A0A0A2M3X1_9FLAO</name>
<dbReference type="OrthoDB" id="1453319at2"/>
<evidence type="ECO:0000256" key="1">
    <source>
        <dbReference type="SAM" id="Phobius"/>
    </source>
</evidence>
<dbReference type="STRING" id="1121895.GCA_000378485_01999"/>
<sequence length="66" mass="7272">MKISIYVLMALATGIIIFNITQLDYNNLFEGNSIIGLIGIAASLCALLILAIFRSARLIDEKTSRR</sequence>
<feature type="transmembrane region" description="Helical" evidence="1">
    <location>
        <begin position="34"/>
        <end position="56"/>
    </location>
</feature>
<dbReference type="EMBL" id="JRLX01000007">
    <property type="protein sequence ID" value="KGO86974.1"/>
    <property type="molecule type" value="Genomic_DNA"/>
</dbReference>
<protein>
    <submittedName>
        <fullName evidence="2">Uncharacterized protein</fullName>
    </submittedName>
</protein>
<gene>
    <name evidence="2" type="ORF">Q765_08420</name>
</gene>
<dbReference type="eggNOG" id="ENOG503346C">
    <property type="taxonomic scope" value="Bacteria"/>
</dbReference>
<dbReference type="AlphaFoldDB" id="A0A0A2M3X1"/>